<evidence type="ECO:0008006" key="5">
    <source>
        <dbReference type="Google" id="ProtNLM"/>
    </source>
</evidence>
<evidence type="ECO:0000256" key="1">
    <source>
        <dbReference type="SAM" id="MobiDB-lite"/>
    </source>
</evidence>
<reference evidence="3 4" key="1">
    <citation type="journal article" date="2004" name="Proc. Natl. Acad. Sci. U.S.A.">
        <title>The diploid genome sequence of Candida albicans.</title>
        <authorList>
            <person name="Jones T."/>
            <person name="Federspiel N.A."/>
            <person name="Chibana H."/>
            <person name="Dungan J."/>
            <person name="Kalman S."/>
            <person name="Magee B.B."/>
            <person name="Newport G."/>
            <person name="Thorstenson Y.R."/>
            <person name="Agabian N."/>
            <person name="Magee P.T."/>
            <person name="Davis R.W."/>
            <person name="Scherer S."/>
        </authorList>
    </citation>
    <scope>NUCLEOTIDE SEQUENCE [LARGE SCALE GENOMIC DNA]</scope>
    <source>
        <strain evidence="4">SC5314 / ATCC MYA-2876</strain>
    </source>
</reference>
<proteinExistence type="predicted"/>
<dbReference type="InParanoid" id="A0A1D8PK90"/>
<dbReference type="PANTHER" id="PTHR37988:SF1">
    <property type="entry name" value="UPF0592 MEMBRANE PROTEIN C7D4.03C"/>
    <property type="match status" value="1"/>
</dbReference>
<dbReference type="AlphaFoldDB" id="A0A1D8PK90"/>
<dbReference type="InterPro" id="IPR013887">
    <property type="entry name" value="UPF0592"/>
</dbReference>
<dbReference type="VEuPathDB" id="FungiDB:C3_05320W_A"/>
<feature type="compositionally biased region" description="Low complexity" evidence="1">
    <location>
        <begin position="362"/>
        <end position="388"/>
    </location>
</feature>
<feature type="compositionally biased region" description="Polar residues" evidence="1">
    <location>
        <begin position="711"/>
        <end position="726"/>
    </location>
</feature>
<feature type="region of interest" description="Disordered" evidence="1">
    <location>
        <begin position="815"/>
        <end position="847"/>
    </location>
</feature>
<evidence type="ECO:0000313" key="4">
    <source>
        <dbReference type="Proteomes" id="UP000000559"/>
    </source>
</evidence>
<feature type="compositionally biased region" description="Low complexity" evidence="1">
    <location>
        <begin position="815"/>
        <end position="830"/>
    </location>
</feature>
<dbReference type="Proteomes" id="UP000000559">
    <property type="component" value="Chromosome 3"/>
</dbReference>
<dbReference type="PANTHER" id="PTHR37988">
    <property type="entry name" value="UPF0592 MEMBRANE PROTEIN C7D4.03C"/>
    <property type="match status" value="1"/>
</dbReference>
<evidence type="ECO:0000313" key="3">
    <source>
        <dbReference type="EMBL" id="AOW28546.1"/>
    </source>
</evidence>
<dbReference type="GeneID" id="3643648"/>
<dbReference type="OrthoDB" id="296767at2759"/>
<keyword evidence="4" id="KW-1185">Reference proteome</keyword>
<feature type="compositionally biased region" description="Polar residues" evidence="1">
    <location>
        <begin position="831"/>
        <end position="841"/>
    </location>
</feature>
<feature type="region of interest" description="Disordered" evidence="1">
    <location>
        <begin position="1090"/>
        <end position="1121"/>
    </location>
</feature>
<dbReference type="EMBL" id="CP017625">
    <property type="protein sequence ID" value="AOW28546.1"/>
    <property type="molecule type" value="Genomic_DNA"/>
</dbReference>
<feature type="region of interest" description="Disordered" evidence="1">
    <location>
        <begin position="711"/>
        <end position="744"/>
    </location>
</feature>
<dbReference type="OMA" id="WEFWLGC"/>
<reference evidence="3 4" key="3">
    <citation type="journal article" date="2013" name="Genome Biol.">
        <title>Assembly of a phased diploid Candida albicans genome facilitates allele-specific measurements and provides a simple model for repeat and indel structure.</title>
        <authorList>
            <person name="Muzzey D."/>
            <person name="Schwartz K."/>
            <person name="Weissman J.S."/>
            <person name="Sherlock G."/>
        </authorList>
    </citation>
    <scope>NUCLEOTIDE SEQUENCE [LARGE SCALE GENOMIC DNA]</scope>
    <source>
        <strain evidence="4">SC5314 / ATCC MYA-2876</strain>
    </source>
</reference>
<dbReference type="STRING" id="237561.A0A1D8PK90"/>
<reference evidence="3 4" key="2">
    <citation type="journal article" date="2007" name="Genome Biol.">
        <title>Assembly of the Candida albicans genome into sixteen supercontigs aligned on the eight chromosomes.</title>
        <authorList>
            <person name="van het Hoog M."/>
            <person name="Rast T.J."/>
            <person name="Martchenko M."/>
            <person name="Grindle S."/>
            <person name="Dignard D."/>
            <person name="Hogues H."/>
            <person name="Cuomo C."/>
            <person name="Berriman M."/>
            <person name="Scherer S."/>
            <person name="Magee B.B."/>
            <person name="Whiteway M."/>
            <person name="Chibana H."/>
            <person name="Nantel A."/>
            <person name="Magee P.T."/>
        </authorList>
    </citation>
    <scope>GENOME REANNOTATION</scope>
    <source>
        <strain evidence="4">SC5314 / ATCC MYA-2876</strain>
    </source>
</reference>
<feature type="compositionally biased region" description="Polar residues" evidence="1">
    <location>
        <begin position="347"/>
        <end position="361"/>
    </location>
</feature>
<name>A0A1D8PK90_CANAL</name>
<dbReference type="RefSeq" id="XP_714674.1">
    <property type="nucleotide sequence ID" value="XM_709581.1"/>
</dbReference>
<sequence length="1153" mass="130608">MSSSTNNDKLIKGLLKRYKKLEASLNKFNSKKYNHSNNGAILKGNILRTSLLPFLRISTYQLDELFTKDTPVYKSLSNVIVAIFIKWWNALISNLIFDNGSRNGTNMPVLPKTASVEPINYSNIPAVDRNAYLEAIGRIIAHPYWNFSDDTGSYQVLLTSTLSYVIDKLGKLKNITPPMGAFAGKVFAHAFFKLPNVSNALLFLLNVKQITFGDCLKKIRQPAIDFNNLKTAFPEHLHYLIGFQGLQNLTTRGQKCFMNCIPAPKHPVDGIKDPNGDWVRRWSCSDSNVFNSFFRHYINLVQTYLYEEETDTIEEVLYYCPGFNIIISHIYQIFEVSVTRITSTNCNPRNMTSNGNNISAVNPTNTSNGSVSPTPSNNTTKNKSTDSSTPPPPPPPAFSHNMKQSDMYYNSIIKIFRTVRDIAYSATLNDKSIDSVSATLVKTIDSCLIAIAKETTIHNFNKNGIVLSIVNEFINHIENNCSSELKYLVNWEFWLSCNYMMINYCDHVQSLLRNFAFLFNTWDLIPDTLSSFVTINENGDNDDDKKNTKRSTQESLKWITETECSFKLNFVNFLISDEVFERFFTHWNPMVRSYYIKLLIWRIIGINNYQSSTSIQVSRNVQFKLNRAFEMLSRFTMTYNGKIELNYKPDNPLVNRKFGVVPINIKDDYLSIDERSNDIYIPTATSLKPSELKKTHPYEVFDEAIYTCSNSASTNGTRSDPTTPRGGSTDLLPNKPNGRIGSNNSLVNSLGRLFKILSTDDNDNTTKATTITNNKRKSQLNDIQENVTSDLTDMATVNRVKRNSISLTSLSTTYSFKSRSSSPSVMSYRSTPTSLTESSASTDDESVYSMDTLKTKSSSASTASSSSSSALFPNSYNIPPPELSRLPPEIIRPIYKFDVIVCHDSLNEKFAMIHTKNTLISRGIVNNNNNAGSTMYMSKSPVTSYFPLSPQIPFISIFVNSDTFKNRIYMNEEDGLFLETEFDTYYRDNNMNENNESFQNATFAQMMNLGKSLNEFNLMVEEFKQFLSNRVEIDSMNYSETDENSIFKQQPPQIQQSYGHYIQQQRGNDNSDKVRQSSIFFSRRNSIIRGGSKSTSTNNELSTTTNNSDSSNTTDSDNGNLTGNDISEFVYFKKIIPFLSVDSSNEMKLLNAN</sequence>
<dbReference type="CGD" id="CAL0000194503">
    <property type="gene designation" value="orf19.6968"/>
</dbReference>
<evidence type="ECO:0000313" key="2">
    <source>
        <dbReference type="CGD" id="CAL0000194503"/>
    </source>
</evidence>
<accession>A0A1D8PK90</accession>
<feature type="region of interest" description="Disordered" evidence="1">
    <location>
        <begin position="347"/>
        <end position="402"/>
    </location>
</feature>
<protein>
    <recommendedName>
        <fullName evidence="5">DUF1765-domain-containing protein</fullName>
    </recommendedName>
</protein>
<dbReference type="eggNOG" id="ENOG502QPNW">
    <property type="taxonomic scope" value="Eukaryota"/>
</dbReference>
<dbReference type="Pfam" id="PF08578">
    <property type="entry name" value="DUF1765"/>
    <property type="match status" value="1"/>
</dbReference>
<organism evidence="3 4">
    <name type="scientific">Candida albicans (strain SC5314 / ATCC MYA-2876)</name>
    <name type="common">Yeast</name>
    <dbReference type="NCBI Taxonomy" id="237561"/>
    <lineage>
        <taxon>Eukaryota</taxon>
        <taxon>Fungi</taxon>
        <taxon>Dikarya</taxon>
        <taxon>Ascomycota</taxon>
        <taxon>Saccharomycotina</taxon>
        <taxon>Pichiomycetes</taxon>
        <taxon>Debaryomycetaceae</taxon>
        <taxon>Candida/Lodderomyces clade</taxon>
        <taxon>Candida</taxon>
    </lineage>
</organism>
<dbReference type="KEGG" id="cal:CAALFM_C305320WA"/>
<gene>
    <name evidence="3" type="ordered locus">CAALFM_C305320WA</name>
    <name evidence="2" type="ordered locus">orf19.6968</name>
</gene>